<dbReference type="InParanoid" id="A0A2T3AU42"/>
<comment type="similarity">
    <text evidence="1">Belongs to the oxygen-dependent FAD-linked oxidoreductase family.</text>
</comment>
<dbReference type="InterPro" id="IPR036318">
    <property type="entry name" value="FAD-bd_PCMH-like_sf"/>
</dbReference>
<dbReference type="InterPro" id="IPR012951">
    <property type="entry name" value="BBE"/>
</dbReference>
<dbReference type="EMBL" id="KZ679016">
    <property type="protein sequence ID" value="PSS10962.1"/>
    <property type="molecule type" value="Genomic_DNA"/>
</dbReference>
<dbReference type="AlphaFoldDB" id="A0A2T3AU42"/>
<proteinExistence type="inferred from homology"/>
<keyword evidence="6" id="KW-1185">Reference proteome</keyword>
<feature type="signal peptide" evidence="3">
    <location>
        <begin position="1"/>
        <end position="19"/>
    </location>
</feature>
<evidence type="ECO:0000313" key="6">
    <source>
        <dbReference type="Proteomes" id="UP000241818"/>
    </source>
</evidence>
<evidence type="ECO:0000256" key="3">
    <source>
        <dbReference type="SAM" id="SignalP"/>
    </source>
</evidence>
<dbReference type="Pfam" id="PF08031">
    <property type="entry name" value="BBE"/>
    <property type="match status" value="1"/>
</dbReference>
<dbReference type="RefSeq" id="XP_024718141.1">
    <property type="nucleotide sequence ID" value="XM_024867048.1"/>
</dbReference>
<organism evidence="5 6">
    <name type="scientific">Amorphotheca resinae ATCC 22711</name>
    <dbReference type="NCBI Taxonomy" id="857342"/>
    <lineage>
        <taxon>Eukaryota</taxon>
        <taxon>Fungi</taxon>
        <taxon>Dikarya</taxon>
        <taxon>Ascomycota</taxon>
        <taxon>Pezizomycotina</taxon>
        <taxon>Leotiomycetes</taxon>
        <taxon>Helotiales</taxon>
        <taxon>Amorphothecaceae</taxon>
        <taxon>Amorphotheca</taxon>
    </lineage>
</organism>
<dbReference type="GeneID" id="36575129"/>
<gene>
    <name evidence="5" type="ORF">M430DRAFT_37086</name>
</gene>
<evidence type="ECO:0000256" key="2">
    <source>
        <dbReference type="ARBA" id="ARBA00023002"/>
    </source>
</evidence>
<sequence length="583" mass="63668">MAGQLAFVVLLFAVGYVALTENAYTPASPAQLFKRYFSEPQQPRCRTFPGDADWPTAEEWSEFNKTLGGKLIATVPIASACHVDQFTPYSQSECAAVQNVWGYPETHYQTSSSVMSAWYANQSCDPFTSKDAQCVVGTYVQYAVNATSALDYQNTIAFTKAHNIRLVIRNTGHDYNGKSTGAGAVAIWTHHLKDMEIIDYNSQFYTGKAIKVGAGVQGFEADEIAHDNDVMVVTGNCPTVGIAGGYTQGGGHGQLVSAFGLAADQVLEWEVVTGTGELVTASQSNNSDLYWALAGGGGGTYGVVLSMTSKVYPERQTASANLTFLNTGVTQETFYGVVETFVTTLPSILDAGGVSIWMLLNTTFLMTPTTIPGGTKQQLQSLLDPVIKELEANNMTYIYNIDEFSTYYDAYQTMNPPSNVTEYQLGGRLIPRSIVESNSSALVAAMQNVNNQGAVISGVSVNATQKPGYPINAVNPVWRTAAIDLVFGTPWSYSDWDTNVANRRIMTDELLPPFEAMTPGGGAYLNEADPNQPDFQYTFYNENYAVLRTIKDKYDPDHIFYAATGVGSEYWTEMEDHRLCRTF</sequence>
<dbReference type="InterPro" id="IPR016166">
    <property type="entry name" value="FAD-bd_PCMH"/>
</dbReference>
<evidence type="ECO:0000313" key="5">
    <source>
        <dbReference type="EMBL" id="PSS10962.1"/>
    </source>
</evidence>
<evidence type="ECO:0000256" key="1">
    <source>
        <dbReference type="ARBA" id="ARBA00005466"/>
    </source>
</evidence>
<dbReference type="SUPFAM" id="SSF56176">
    <property type="entry name" value="FAD-binding/transporter-associated domain-like"/>
    <property type="match status" value="1"/>
</dbReference>
<dbReference type="Pfam" id="PF01565">
    <property type="entry name" value="FAD_binding_4"/>
    <property type="match status" value="1"/>
</dbReference>
<name>A0A2T3AU42_AMORE</name>
<dbReference type="OrthoDB" id="9983560at2759"/>
<dbReference type="STRING" id="857342.A0A2T3AU42"/>
<dbReference type="Proteomes" id="UP000241818">
    <property type="component" value="Unassembled WGS sequence"/>
</dbReference>
<accession>A0A2T3AU42</accession>
<keyword evidence="3" id="KW-0732">Signal</keyword>
<dbReference type="GO" id="GO:0016491">
    <property type="term" value="F:oxidoreductase activity"/>
    <property type="evidence" value="ECO:0007669"/>
    <property type="project" value="UniProtKB-KW"/>
</dbReference>
<keyword evidence="2" id="KW-0560">Oxidoreductase</keyword>
<feature type="domain" description="FAD-binding PCMH-type" evidence="4">
    <location>
        <begin position="135"/>
        <end position="314"/>
    </location>
</feature>
<dbReference type="Gene3D" id="3.30.465.10">
    <property type="match status" value="2"/>
</dbReference>
<evidence type="ECO:0000259" key="4">
    <source>
        <dbReference type="PROSITE" id="PS51387"/>
    </source>
</evidence>
<dbReference type="InterPro" id="IPR050432">
    <property type="entry name" value="FAD-linked_Oxidoreductases_BP"/>
</dbReference>
<dbReference type="GO" id="GO:0071949">
    <property type="term" value="F:FAD binding"/>
    <property type="evidence" value="ECO:0007669"/>
    <property type="project" value="InterPro"/>
</dbReference>
<protein>
    <recommendedName>
        <fullName evidence="4">FAD-binding PCMH-type domain-containing protein</fullName>
    </recommendedName>
</protein>
<dbReference type="PROSITE" id="PS51387">
    <property type="entry name" value="FAD_PCMH"/>
    <property type="match status" value="1"/>
</dbReference>
<dbReference type="InterPro" id="IPR016169">
    <property type="entry name" value="FAD-bd_PCMH_sub2"/>
</dbReference>
<reference evidence="5 6" key="1">
    <citation type="journal article" date="2018" name="New Phytol.">
        <title>Comparative genomics and transcriptomics depict ericoid mycorrhizal fungi as versatile saprotrophs and plant mutualists.</title>
        <authorList>
            <person name="Martino E."/>
            <person name="Morin E."/>
            <person name="Grelet G.A."/>
            <person name="Kuo A."/>
            <person name="Kohler A."/>
            <person name="Daghino S."/>
            <person name="Barry K.W."/>
            <person name="Cichocki N."/>
            <person name="Clum A."/>
            <person name="Dockter R.B."/>
            <person name="Hainaut M."/>
            <person name="Kuo R.C."/>
            <person name="LaButti K."/>
            <person name="Lindahl B.D."/>
            <person name="Lindquist E.A."/>
            <person name="Lipzen A."/>
            <person name="Khouja H.R."/>
            <person name="Magnuson J."/>
            <person name="Murat C."/>
            <person name="Ohm R.A."/>
            <person name="Singer S.W."/>
            <person name="Spatafora J.W."/>
            <person name="Wang M."/>
            <person name="Veneault-Fourrey C."/>
            <person name="Henrissat B."/>
            <person name="Grigoriev I.V."/>
            <person name="Martin F.M."/>
            <person name="Perotto S."/>
        </authorList>
    </citation>
    <scope>NUCLEOTIDE SEQUENCE [LARGE SCALE GENOMIC DNA]</scope>
    <source>
        <strain evidence="5 6">ATCC 22711</strain>
    </source>
</reference>
<feature type="chain" id="PRO_5015717026" description="FAD-binding PCMH-type domain-containing protein" evidence="3">
    <location>
        <begin position="20"/>
        <end position="583"/>
    </location>
</feature>
<dbReference type="PANTHER" id="PTHR13878">
    <property type="entry name" value="GULONOLACTONE OXIDASE"/>
    <property type="match status" value="1"/>
</dbReference>
<dbReference type="PANTHER" id="PTHR13878:SF91">
    <property type="entry name" value="FAD BINDING DOMAIN PROTEIN (AFU_ORTHOLOGUE AFUA_6G12070)-RELATED"/>
    <property type="match status" value="1"/>
</dbReference>
<dbReference type="InterPro" id="IPR006094">
    <property type="entry name" value="Oxid_FAD_bind_N"/>
</dbReference>